<proteinExistence type="predicted"/>
<name>A0A9W8B3N7_9FUNG</name>
<feature type="non-terminal residue" evidence="2">
    <location>
        <position position="96"/>
    </location>
</feature>
<dbReference type="AlphaFoldDB" id="A0A9W8B3N7"/>
<comment type="caution">
    <text evidence="2">The sequence shown here is derived from an EMBL/GenBank/DDBJ whole genome shotgun (WGS) entry which is preliminary data.</text>
</comment>
<evidence type="ECO:0000313" key="3">
    <source>
        <dbReference type="Proteomes" id="UP001151582"/>
    </source>
</evidence>
<feature type="region of interest" description="Disordered" evidence="1">
    <location>
        <begin position="32"/>
        <end position="96"/>
    </location>
</feature>
<sequence>MNDYFNEHARHFKAMAQCHAKLQLAARMGPGAAHDPLVKIHPRRRSSHPGLGLPHGPGMPGPDPRLAQRPDGPLPGEHRRHRHVHPSGKPRPFRPH</sequence>
<dbReference type="EMBL" id="JANBQB010000649">
    <property type="protein sequence ID" value="KAJ1974479.1"/>
    <property type="molecule type" value="Genomic_DNA"/>
</dbReference>
<feature type="compositionally biased region" description="Basic residues" evidence="1">
    <location>
        <begin position="78"/>
        <end position="96"/>
    </location>
</feature>
<evidence type="ECO:0000313" key="2">
    <source>
        <dbReference type="EMBL" id="KAJ1974479.1"/>
    </source>
</evidence>
<dbReference type="Proteomes" id="UP001151582">
    <property type="component" value="Unassembled WGS sequence"/>
</dbReference>
<keyword evidence="3" id="KW-1185">Reference proteome</keyword>
<protein>
    <submittedName>
        <fullName evidence="2">Uncharacterized protein</fullName>
    </submittedName>
</protein>
<evidence type="ECO:0000256" key="1">
    <source>
        <dbReference type="SAM" id="MobiDB-lite"/>
    </source>
</evidence>
<accession>A0A9W8B3N7</accession>
<reference evidence="2" key="1">
    <citation type="submission" date="2022-07" db="EMBL/GenBank/DDBJ databases">
        <title>Phylogenomic reconstructions and comparative analyses of Kickxellomycotina fungi.</title>
        <authorList>
            <person name="Reynolds N.K."/>
            <person name="Stajich J.E."/>
            <person name="Barry K."/>
            <person name="Grigoriev I.V."/>
            <person name="Crous P."/>
            <person name="Smith M.E."/>
        </authorList>
    </citation>
    <scope>NUCLEOTIDE SEQUENCE</scope>
    <source>
        <strain evidence="2">RSA 567</strain>
    </source>
</reference>
<organism evidence="2 3">
    <name type="scientific">Dimargaris verticillata</name>
    <dbReference type="NCBI Taxonomy" id="2761393"/>
    <lineage>
        <taxon>Eukaryota</taxon>
        <taxon>Fungi</taxon>
        <taxon>Fungi incertae sedis</taxon>
        <taxon>Zoopagomycota</taxon>
        <taxon>Kickxellomycotina</taxon>
        <taxon>Dimargaritomycetes</taxon>
        <taxon>Dimargaritales</taxon>
        <taxon>Dimargaritaceae</taxon>
        <taxon>Dimargaris</taxon>
    </lineage>
</organism>
<gene>
    <name evidence="2" type="ORF">H4R34_004704</name>
</gene>